<dbReference type="InterPro" id="IPR000182">
    <property type="entry name" value="GNAT_dom"/>
</dbReference>
<dbReference type="AlphaFoldDB" id="A0A8J9XA17"/>
<feature type="chain" id="PRO_5035441904" description="N-acetyltransferase domain-containing protein" evidence="1">
    <location>
        <begin position="21"/>
        <end position="239"/>
    </location>
</feature>
<reference evidence="3" key="1">
    <citation type="submission" date="2022-02" db="EMBL/GenBank/DDBJ databases">
        <authorList>
            <person name="Giguere J D."/>
        </authorList>
    </citation>
    <scope>NUCLEOTIDE SEQUENCE</scope>
    <source>
        <strain evidence="3">CCAP 1055/1</strain>
    </source>
</reference>
<dbReference type="EMBL" id="OU594949">
    <property type="protein sequence ID" value="CAG9293487.1"/>
    <property type="molecule type" value="Genomic_DNA"/>
</dbReference>
<sequence length="239" mass="26490">MYTAFGSLISISYLALVTRSFSPIANPRAVGSSAVYYQHPTEKISMDHAHARTEWVVRPATLDDANATARLLKESYSSLLIRDYDPETLAKALPLITSPRPELLTCGTWYVVQHPAHGRIVGCGGWTKRTPAPETNAAEDTQGNEGQSAAYERTLPLPHIRHFATDPLFLRQGVARAVWDRIWQDLSNDLGPDVVVEVLSTLTGEVFYKSLGFSSINRTEVSLGPDCLFPIVVMRRHPM</sequence>
<evidence type="ECO:0000259" key="2">
    <source>
        <dbReference type="Pfam" id="PF13673"/>
    </source>
</evidence>
<dbReference type="SUPFAM" id="SSF55729">
    <property type="entry name" value="Acyl-CoA N-acyltransferases (Nat)"/>
    <property type="match status" value="1"/>
</dbReference>
<accession>A0A8J9XA17</accession>
<dbReference type="GO" id="GO:0016747">
    <property type="term" value="F:acyltransferase activity, transferring groups other than amino-acyl groups"/>
    <property type="evidence" value="ECO:0007669"/>
    <property type="project" value="InterPro"/>
</dbReference>
<feature type="domain" description="N-acetyltransferase" evidence="2">
    <location>
        <begin position="158"/>
        <end position="219"/>
    </location>
</feature>
<gene>
    <name evidence="3" type="ORF">PTTT1_LOCUS51666</name>
</gene>
<dbReference type="Gene3D" id="3.40.630.30">
    <property type="match status" value="1"/>
</dbReference>
<organism evidence="3">
    <name type="scientific">Phaeodactylum tricornutum</name>
    <name type="common">Diatom</name>
    <dbReference type="NCBI Taxonomy" id="2850"/>
    <lineage>
        <taxon>Eukaryota</taxon>
        <taxon>Sar</taxon>
        <taxon>Stramenopiles</taxon>
        <taxon>Ochrophyta</taxon>
        <taxon>Bacillariophyta</taxon>
        <taxon>Bacillariophyceae</taxon>
        <taxon>Bacillariophycidae</taxon>
        <taxon>Naviculales</taxon>
        <taxon>Phaeodactylaceae</taxon>
        <taxon>Phaeodactylum</taxon>
    </lineage>
</organism>
<protein>
    <recommendedName>
        <fullName evidence="2">N-acetyltransferase domain-containing protein</fullName>
    </recommendedName>
</protein>
<dbReference type="Pfam" id="PF13673">
    <property type="entry name" value="Acetyltransf_10"/>
    <property type="match status" value="1"/>
</dbReference>
<feature type="signal peptide" evidence="1">
    <location>
        <begin position="1"/>
        <end position="20"/>
    </location>
</feature>
<name>A0A8J9XA17_PHATR</name>
<dbReference type="Proteomes" id="UP000836788">
    <property type="component" value="Chromosome 8"/>
</dbReference>
<dbReference type="InterPro" id="IPR016181">
    <property type="entry name" value="Acyl_CoA_acyltransferase"/>
</dbReference>
<keyword evidence="1" id="KW-0732">Signal</keyword>
<proteinExistence type="predicted"/>
<evidence type="ECO:0000313" key="3">
    <source>
        <dbReference type="EMBL" id="CAG9293487.1"/>
    </source>
</evidence>
<evidence type="ECO:0000256" key="1">
    <source>
        <dbReference type="SAM" id="SignalP"/>
    </source>
</evidence>